<protein>
    <submittedName>
        <fullName evidence="1">Uncharacterized protein</fullName>
    </submittedName>
</protein>
<dbReference type="EMBL" id="CP109886">
    <property type="protein sequence ID" value="WCF29037.1"/>
    <property type="molecule type" value="Genomic_DNA"/>
</dbReference>
<dbReference type="Proteomes" id="UP001211513">
    <property type="component" value="Chromosome"/>
</dbReference>
<dbReference type="RefSeq" id="WP_267885701.1">
    <property type="nucleotide sequence ID" value="NZ_CP109886.1"/>
</dbReference>
<evidence type="ECO:0000313" key="2">
    <source>
        <dbReference type="Proteomes" id="UP001211513"/>
    </source>
</evidence>
<accession>A0AAJ5UJ23</accession>
<name>A0AAJ5UJ23_XYLFS</name>
<proteinExistence type="predicted"/>
<reference evidence="1" key="1">
    <citation type="journal article" date="2022" name="Phytopathology">
        <title>Complete circularized genome resources of seven strains of Xylella fastidiosa subsp. fastidiosa using hybrid assembly reveals unknown plasmids.</title>
        <authorList>
            <person name="Velasco-Amo M.D.P."/>
            <person name="Arias-Giraldo L.F.F."/>
            <person name="Ecija M.R."/>
            <person name="De La Fuente L."/>
            <person name="Marco-Noales E."/>
            <person name="Moralejo E."/>
            <person name="Navas-Cort J.A."/>
            <person name="Landa B.B."/>
        </authorList>
    </citation>
    <scope>NUCLEOTIDE SEQUENCE</scope>
    <source>
        <strain evidence="1">CFBP8073</strain>
    </source>
</reference>
<gene>
    <name evidence="1" type="ORF">OK117_03985</name>
</gene>
<sequence length="41" mass="4537">MRAIFLLLLFIASYSSISANGIAQQLVFIFGRVIQTHGWPG</sequence>
<organism evidence="1 2">
    <name type="scientific">Xylella fastidiosa subsp. fastidiosa</name>
    <dbReference type="NCBI Taxonomy" id="644356"/>
    <lineage>
        <taxon>Bacteria</taxon>
        <taxon>Pseudomonadati</taxon>
        <taxon>Pseudomonadota</taxon>
        <taxon>Gammaproteobacteria</taxon>
        <taxon>Lysobacterales</taxon>
        <taxon>Lysobacteraceae</taxon>
        <taxon>Xylella</taxon>
    </lineage>
</organism>
<dbReference type="AlphaFoldDB" id="A0AAJ5UJ23"/>
<evidence type="ECO:0000313" key="1">
    <source>
        <dbReference type="EMBL" id="WCF29037.1"/>
    </source>
</evidence>
<reference evidence="1" key="2">
    <citation type="submission" date="2022-10" db="EMBL/GenBank/DDBJ databases">
        <authorList>
            <person name="Landa B."/>
            <person name="Arias-Giraldo L.F."/>
            <person name="Roman-Ecija M."/>
            <person name="Velasco-Amo M.P."/>
            <person name="De La Fuente L."/>
            <person name="Marco-Noales E."/>
            <person name="Moralejo E."/>
        </authorList>
    </citation>
    <scope>NUCLEOTIDE SEQUENCE</scope>
    <source>
        <strain evidence="1">CFBP8073</strain>
    </source>
</reference>